<reference evidence="1 2" key="1">
    <citation type="journal article" date="2021" name="BMC Biol.">
        <title>Horizontally acquired antibacterial genes associated with adaptive radiation of ladybird beetles.</title>
        <authorList>
            <person name="Li H.S."/>
            <person name="Tang X.F."/>
            <person name="Huang Y.H."/>
            <person name="Xu Z.Y."/>
            <person name="Chen M.L."/>
            <person name="Du X.Y."/>
            <person name="Qiu B.Y."/>
            <person name="Chen P.T."/>
            <person name="Zhang W."/>
            <person name="Slipinski A."/>
            <person name="Escalona H.E."/>
            <person name="Waterhouse R.M."/>
            <person name="Zwick A."/>
            <person name="Pang H."/>
        </authorList>
    </citation>
    <scope>NUCLEOTIDE SEQUENCE [LARGE SCALE GENOMIC DNA]</scope>
    <source>
        <strain evidence="1">SYSU2018</strain>
    </source>
</reference>
<gene>
    <name evidence="1" type="ORF">HHI36_018159</name>
</gene>
<organism evidence="1 2">
    <name type="scientific">Cryptolaemus montrouzieri</name>
    <dbReference type="NCBI Taxonomy" id="559131"/>
    <lineage>
        <taxon>Eukaryota</taxon>
        <taxon>Metazoa</taxon>
        <taxon>Ecdysozoa</taxon>
        <taxon>Arthropoda</taxon>
        <taxon>Hexapoda</taxon>
        <taxon>Insecta</taxon>
        <taxon>Pterygota</taxon>
        <taxon>Neoptera</taxon>
        <taxon>Endopterygota</taxon>
        <taxon>Coleoptera</taxon>
        <taxon>Polyphaga</taxon>
        <taxon>Cucujiformia</taxon>
        <taxon>Coccinelloidea</taxon>
        <taxon>Coccinellidae</taxon>
        <taxon>Scymninae</taxon>
        <taxon>Scymnini</taxon>
        <taxon>Cryptolaemus</taxon>
    </lineage>
</organism>
<protein>
    <submittedName>
        <fullName evidence="1">Uncharacterized protein</fullName>
    </submittedName>
</protein>
<accession>A0ABD2NZS9</accession>
<proteinExistence type="predicted"/>
<keyword evidence="2" id="KW-1185">Reference proteome</keyword>
<dbReference type="Proteomes" id="UP001516400">
    <property type="component" value="Unassembled WGS sequence"/>
</dbReference>
<evidence type="ECO:0000313" key="1">
    <source>
        <dbReference type="EMBL" id="KAL3283989.1"/>
    </source>
</evidence>
<evidence type="ECO:0000313" key="2">
    <source>
        <dbReference type="Proteomes" id="UP001516400"/>
    </source>
</evidence>
<dbReference type="AlphaFoldDB" id="A0ABD2NZS9"/>
<dbReference type="EMBL" id="JABFTP020000165">
    <property type="protein sequence ID" value="KAL3283989.1"/>
    <property type="molecule type" value="Genomic_DNA"/>
</dbReference>
<sequence length="165" mass="18242">MKNLLNIFGIKQLVVDHTQCAIESSTLLHTGGVLLFIREDLNFLLGGDYILGVSTGVDPLSLDLVVEMYWALMFGYFNLDYYGNSYYCNNMTNLSNMFGIKQLVDDHTQCKIESSPLVDYALASFYHGSALVHNVPRVADHSIISAKICNGGIGGKNKKLIRTLG</sequence>
<name>A0ABD2NZS9_9CUCU</name>
<comment type="caution">
    <text evidence="1">The sequence shown here is derived from an EMBL/GenBank/DDBJ whole genome shotgun (WGS) entry which is preliminary data.</text>
</comment>